<evidence type="ECO:0000313" key="2">
    <source>
        <dbReference type="Proteomes" id="UP000195437"/>
    </source>
</evidence>
<sequence length="87" mass="10527">MVDTLEPQEIKFYLSIVERQDSLHMSHTEEWEVGVVQKDDRTYLCNGKFYRTKVRYEWREIEASSEQEAVTKMIEIIKLKRSSYYTL</sequence>
<name>A0A1Y0IV67_9BACL</name>
<dbReference type="Proteomes" id="UP000195437">
    <property type="component" value="Chromosome"/>
</dbReference>
<proteinExistence type="predicted"/>
<evidence type="ECO:0000313" key="1">
    <source>
        <dbReference type="EMBL" id="ARU63686.1"/>
    </source>
</evidence>
<gene>
    <name evidence="1" type="ORF">CBW65_23680</name>
</gene>
<dbReference type="KEGG" id="tum:CBW65_23680"/>
<organism evidence="1 2">
    <name type="scientific">Tumebacillus avium</name>
    <dbReference type="NCBI Taxonomy" id="1903704"/>
    <lineage>
        <taxon>Bacteria</taxon>
        <taxon>Bacillati</taxon>
        <taxon>Bacillota</taxon>
        <taxon>Bacilli</taxon>
        <taxon>Bacillales</taxon>
        <taxon>Alicyclobacillaceae</taxon>
        <taxon>Tumebacillus</taxon>
    </lineage>
</organism>
<reference evidence="2" key="1">
    <citation type="submission" date="2017-05" db="EMBL/GenBank/DDBJ databases">
        <authorList>
            <person name="Sung H."/>
        </authorList>
    </citation>
    <scope>NUCLEOTIDE SEQUENCE [LARGE SCALE GENOMIC DNA]</scope>
    <source>
        <strain evidence="2">AR23208</strain>
    </source>
</reference>
<dbReference type="EMBL" id="CP021434">
    <property type="protein sequence ID" value="ARU63686.1"/>
    <property type="molecule type" value="Genomic_DNA"/>
</dbReference>
<accession>A0A1Y0IV67</accession>
<keyword evidence="2" id="KW-1185">Reference proteome</keyword>
<protein>
    <submittedName>
        <fullName evidence="1">Uncharacterized protein</fullName>
    </submittedName>
</protein>
<dbReference type="AlphaFoldDB" id="A0A1Y0IV67"/>